<proteinExistence type="inferred from homology"/>
<dbReference type="InterPro" id="IPR008145">
    <property type="entry name" value="GK/Ca_channel_bsu"/>
</dbReference>
<comment type="caution">
    <text evidence="8">The sequence shown here is derived from an EMBL/GenBank/DDBJ whole genome shotgun (WGS) entry which is preliminary data.</text>
</comment>
<dbReference type="PANTHER" id="PTHR23117:SF13">
    <property type="entry name" value="GUANYLATE KINASE"/>
    <property type="match status" value="1"/>
</dbReference>
<evidence type="ECO:0000256" key="6">
    <source>
        <dbReference type="ARBA" id="ARBA00022840"/>
    </source>
</evidence>
<keyword evidence="3" id="KW-0808">Transferase</keyword>
<dbReference type="EMBL" id="BARV01007197">
    <property type="protein sequence ID" value="GAI04679.1"/>
    <property type="molecule type" value="Genomic_DNA"/>
</dbReference>
<gene>
    <name evidence="8" type="ORF">S06H3_14696</name>
</gene>
<evidence type="ECO:0000256" key="5">
    <source>
        <dbReference type="ARBA" id="ARBA00022777"/>
    </source>
</evidence>
<feature type="non-terminal residue" evidence="8">
    <location>
        <position position="1"/>
    </location>
</feature>
<dbReference type="PROSITE" id="PS50052">
    <property type="entry name" value="GUANYLATE_KINASE_2"/>
    <property type="match status" value="1"/>
</dbReference>
<dbReference type="NCBIfam" id="TIGR03263">
    <property type="entry name" value="guanyl_kin"/>
    <property type="match status" value="1"/>
</dbReference>
<dbReference type="SMART" id="SM00072">
    <property type="entry name" value="GuKc"/>
    <property type="match status" value="1"/>
</dbReference>
<dbReference type="AlphaFoldDB" id="X1ME78"/>
<dbReference type="Gene3D" id="3.30.63.10">
    <property type="entry name" value="Guanylate Kinase phosphate binding domain"/>
    <property type="match status" value="1"/>
</dbReference>
<keyword evidence="6" id="KW-0067">ATP-binding</keyword>
<evidence type="ECO:0000256" key="3">
    <source>
        <dbReference type="ARBA" id="ARBA00022679"/>
    </source>
</evidence>
<dbReference type="GO" id="GO:0005829">
    <property type="term" value="C:cytosol"/>
    <property type="evidence" value="ECO:0007669"/>
    <property type="project" value="TreeGrafter"/>
</dbReference>
<name>X1ME78_9ZZZZ</name>
<comment type="similarity">
    <text evidence="1">Belongs to the guanylate kinase family.</text>
</comment>
<dbReference type="FunFam" id="3.30.63.10:FF:000002">
    <property type="entry name" value="Guanylate kinase 1"/>
    <property type="match status" value="1"/>
</dbReference>
<evidence type="ECO:0000256" key="4">
    <source>
        <dbReference type="ARBA" id="ARBA00022741"/>
    </source>
</evidence>
<evidence type="ECO:0000259" key="7">
    <source>
        <dbReference type="PROSITE" id="PS50052"/>
    </source>
</evidence>
<feature type="domain" description="Guanylate kinase-like" evidence="7">
    <location>
        <begin position="1"/>
        <end position="168"/>
    </location>
</feature>
<protein>
    <recommendedName>
        <fullName evidence="2">guanylate kinase</fullName>
        <ecNumber evidence="2">2.7.4.8</ecNumber>
    </recommendedName>
</protein>
<dbReference type="EC" id="2.7.4.8" evidence="2"/>
<dbReference type="CDD" id="cd00071">
    <property type="entry name" value="GMPK"/>
    <property type="match status" value="1"/>
</dbReference>
<accession>X1ME78</accession>
<keyword evidence="5" id="KW-0418">Kinase</keyword>
<sequence length="170" mass="19170">GKSTICEGVVKRLNDVYLSVSVTTRPKSETEVDGQDYWFISEQEFQERIDKGLLLEYAEVFGHLYGTPRDKVEEAVRKGKTVILEIDVQGAKQAKAIFPDALMIFILPPTEKDLVERMDNRGREAVDAAEERLSGASSEIAAAWQYYKHMVINEDLQQAVDECVQIIESA</sequence>
<dbReference type="InterPro" id="IPR027417">
    <property type="entry name" value="P-loop_NTPase"/>
</dbReference>
<dbReference type="GO" id="GO:0004385">
    <property type="term" value="F:GMP kinase activity"/>
    <property type="evidence" value="ECO:0007669"/>
    <property type="project" value="UniProtKB-EC"/>
</dbReference>
<evidence type="ECO:0000313" key="8">
    <source>
        <dbReference type="EMBL" id="GAI04679.1"/>
    </source>
</evidence>
<dbReference type="GO" id="GO:0005524">
    <property type="term" value="F:ATP binding"/>
    <property type="evidence" value="ECO:0007669"/>
    <property type="project" value="UniProtKB-KW"/>
</dbReference>
<dbReference type="Pfam" id="PF00625">
    <property type="entry name" value="Guanylate_kin"/>
    <property type="match status" value="1"/>
</dbReference>
<evidence type="ECO:0000256" key="1">
    <source>
        <dbReference type="ARBA" id="ARBA00005790"/>
    </source>
</evidence>
<dbReference type="InterPro" id="IPR008144">
    <property type="entry name" value="Guanylate_kin-like_dom"/>
</dbReference>
<evidence type="ECO:0000256" key="2">
    <source>
        <dbReference type="ARBA" id="ARBA00012961"/>
    </source>
</evidence>
<dbReference type="Gene3D" id="3.40.50.300">
    <property type="entry name" value="P-loop containing nucleotide triphosphate hydrolases"/>
    <property type="match status" value="1"/>
</dbReference>
<dbReference type="InterPro" id="IPR017665">
    <property type="entry name" value="Guanylate_kinase"/>
</dbReference>
<dbReference type="PANTHER" id="PTHR23117">
    <property type="entry name" value="GUANYLATE KINASE-RELATED"/>
    <property type="match status" value="1"/>
</dbReference>
<keyword evidence="4" id="KW-0547">Nucleotide-binding</keyword>
<dbReference type="SUPFAM" id="SSF52540">
    <property type="entry name" value="P-loop containing nucleoside triphosphate hydrolases"/>
    <property type="match status" value="1"/>
</dbReference>
<organism evidence="8">
    <name type="scientific">marine sediment metagenome</name>
    <dbReference type="NCBI Taxonomy" id="412755"/>
    <lineage>
        <taxon>unclassified sequences</taxon>
        <taxon>metagenomes</taxon>
        <taxon>ecological metagenomes</taxon>
    </lineage>
</organism>
<reference evidence="8" key="1">
    <citation type="journal article" date="2014" name="Front. Microbiol.">
        <title>High frequency of phylogenetically diverse reductive dehalogenase-homologous genes in deep subseafloor sedimentary metagenomes.</title>
        <authorList>
            <person name="Kawai M."/>
            <person name="Futagami T."/>
            <person name="Toyoda A."/>
            <person name="Takaki Y."/>
            <person name="Nishi S."/>
            <person name="Hori S."/>
            <person name="Arai W."/>
            <person name="Tsubouchi T."/>
            <person name="Morono Y."/>
            <person name="Uchiyama I."/>
            <person name="Ito T."/>
            <person name="Fujiyama A."/>
            <person name="Inagaki F."/>
            <person name="Takami H."/>
        </authorList>
    </citation>
    <scope>NUCLEOTIDE SEQUENCE</scope>
    <source>
        <strain evidence="8">Expedition CK06-06</strain>
    </source>
</reference>